<dbReference type="Gene3D" id="3.15.10.40">
    <property type="entry name" value="Uncharacterised protein PF07273, DUF1439"/>
    <property type="match status" value="1"/>
</dbReference>
<dbReference type="Proteomes" id="UP000317315">
    <property type="component" value="Unassembled WGS sequence"/>
</dbReference>
<accession>A0A521E146</accession>
<dbReference type="EMBL" id="FXTM01000030">
    <property type="protein sequence ID" value="SMO77686.1"/>
    <property type="molecule type" value="Genomic_DNA"/>
</dbReference>
<sequence length="163" mass="18305">MKKLLKLLLPLVLVVSCTYELSIPESKLESYVCKEFPKKSEIFLSKVIVKNPDLKLLGNNKGELSFYLEVVPPLGKEIDAKVDAIGTFQFDSKTKTLYLVDLKPKDVVLNGKKFESDLVNKTVNFIIRDVLKGIPVYKIEGKKAKLVKGIEIKRGKLVVKLGI</sequence>
<dbReference type="Pfam" id="PF07273">
    <property type="entry name" value="DUF1439"/>
    <property type="match status" value="1"/>
</dbReference>
<dbReference type="RefSeq" id="WP_142936190.1">
    <property type="nucleotide sequence ID" value="NZ_FXTM01000030.1"/>
</dbReference>
<gene>
    <name evidence="1" type="ORF">SAMN06269117_1305</name>
</gene>
<proteinExistence type="predicted"/>
<evidence type="ECO:0000313" key="2">
    <source>
        <dbReference type="Proteomes" id="UP000317315"/>
    </source>
</evidence>
<name>A0A521E146_9BACT</name>
<keyword evidence="2" id="KW-1185">Reference proteome</keyword>
<reference evidence="1 2" key="1">
    <citation type="submission" date="2017-05" db="EMBL/GenBank/DDBJ databases">
        <authorList>
            <person name="Varghese N."/>
            <person name="Submissions S."/>
        </authorList>
    </citation>
    <scope>NUCLEOTIDE SEQUENCE [LARGE SCALE GENOMIC DNA]</scope>
    <source>
        <strain evidence="1 2">DSM 16304</strain>
    </source>
</reference>
<evidence type="ECO:0000313" key="1">
    <source>
        <dbReference type="EMBL" id="SMO77686.1"/>
    </source>
</evidence>
<dbReference type="AlphaFoldDB" id="A0A521E146"/>
<organism evidence="1 2">
    <name type="scientific">Balnearium lithotrophicum</name>
    <dbReference type="NCBI Taxonomy" id="223788"/>
    <lineage>
        <taxon>Bacteria</taxon>
        <taxon>Pseudomonadati</taxon>
        <taxon>Aquificota</taxon>
        <taxon>Aquificia</taxon>
        <taxon>Desulfurobacteriales</taxon>
        <taxon>Desulfurobacteriaceae</taxon>
        <taxon>Balnearium</taxon>
    </lineage>
</organism>
<dbReference type="PROSITE" id="PS51257">
    <property type="entry name" value="PROKAR_LIPOPROTEIN"/>
    <property type="match status" value="1"/>
</dbReference>
<dbReference type="OrthoDB" id="9862107at2"/>
<protein>
    <submittedName>
        <fullName evidence="1">Uncharacterized protein</fullName>
    </submittedName>
</protein>
<dbReference type="InterPro" id="IPR010835">
    <property type="entry name" value="DUF1439"/>
</dbReference>